<gene>
    <name evidence="2" type="ORF">GCM10023320_64760</name>
</gene>
<feature type="region of interest" description="Disordered" evidence="1">
    <location>
        <begin position="229"/>
        <end position="261"/>
    </location>
</feature>
<evidence type="ECO:0000313" key="3">
    <source>
        <dbReference type="Proteomes" id="UP001500804"/>
    </source>
</evidence>
<evidence type="ECO:0000313" key="2">
    <source>
        <dbReference type="EMBL" id="GAA5135373.1"/>
    </source>
</evidence>
<sequence>MQVIRDAGGTAADPPRTVADAAAVADGLDDPRLRDLDETVRGFMAAADTPGTGGRATARLAVVLLGIAANGGRRIDLVASPSLDGLRSRLRGESRPEAPAMPRSLVALLDEAVLTWRTTSDADFWHAMAATAARPRGMPPVQHLREQAALLAVVAELGRHDVRPRWLWATAAEKADLVDVLITAGAGRAEPVEAVLNRVRTLTRGADPVPRAVAAELAQMAVAALAGVTTAPPPDRRGAVRLEDRPPGPNATAQEAADHRAREDLRSTAHALVALGGGTRDRLAAHLFRGRLSALYVDMREQARQYAPRSDRDLPGKARHRRLLEVLGPLDGTLVDALDRWSAALATRSPEAWRYVQVARAAQDAIEGVLGRMNAAGADTPLFPVGSPEQVRVGIAVRAVAVELGLEAGEVLLGDVAPPGDLLAGLRLRLAEVREDQKRLTYERDARMQGPLLATVALRPKYLAALGGPLVRTLTATATAFDAAFNTAFATAPPDPAYVEAAADHLLDAAQQARAAGAALRDFDRHEVVHLADLIQEIVAERLERCPAPLPAKGAALRATIPTLPLPAAGTSLGHSWTVQKAEVLATLPAEIAVQVSAAMNLPLDVELDRLRALAEAHDAATEEQGWTVLRILRAYKATASRMPVSRADAKARLHSVLDAIALSVLRQLPPPAGR</sequence>
<protein>
    <submittedName>
        <fullName evidence="2">Uncharacterized protein</fullName>
    </submittedName>
</protein>
<name>A0ABP9NW80_9PSEU</name>
<evidence type="ECO:0000256" key="1">
    <source>
        <dbReference type="SAM" id="MobiDB-lite"/>
    </source>
</evidence>
<accession>A0ABP9NW80</accession>
<dbReference type="RefSeq" id="WP_345610386.1">
    <property type="nucleotide sequence ID" value="NZ_BAABJO010000032.1"/>
</dbReference>
<proteinExistence type="predicted"/>
<comment type="caution">
    <text evidence="2">The sequence shown here is derived from an EMBL/GenBank/DDBJ whole genome shotgun (WGS) entry which is preliminary data.</text>
</comment>
<feature type="compositionally biased region" description="Basic and acidic residues" evidence="1">
    <location>
        <begin position="234"/>
        <end position="246"/>
    </location>
</feature>
<dbReference type="Proteomes" id="UP001500804">
    <property type="component" value="Unassembled WGS sequence"/>
</dbReference>
<reference evidence="3" key="1">
    <citation type="journal article" date="2019" name="Int. J. Syst. Evol. Microbiol.">
        <title>The Global Catalogue of Microorganisms (GCM) 10K type strain sequencing project: providing services to taxonomists for standard genome sequencing and annotation.</title>
        <authorList>
            <consortium name="The Broad Institute Genomics Platform"/>
            <consortium name="The Broad Institute Genome Sequencing Center for Infectious Disease"/>
            <person name="Wu L."/>
            <person name="Ma J."/>
        </authorList>
    </citation>
    <scope>NUCLEOTIDE SEQUENCE [LARGE SCALE GENOMIC DNA]</scope>
    <source>
        <strain evidence="3">JCM 18302</strain>
    </source>
</reference>
<dbReference type="EMBL" id="BAABJO010000032">
    <property type="protein sequence ID" value="GAA5135373.1"/>
    <property type="molecule type" value="Genomic_DNA"/>
</dbReference>
<keyword evidence="3" id="KW-1185">Reference proteome</keyword>
<organism evidence="2 3">
    <name type="scientific">Pseudonocardia adelaidensis</name>
    <dbReference type="NCBI Taxonomy" id="648754"/>
    <lineage>
        <taxon>Bacteria</taxon>
        <taxon>Bacillati</taxon>
        <taxon>Actinomycetota</taxon>
        <taxon>Actinomycetes</taxon>
        <taxon>Pseudonocardiales</taxon>
        <taxon>Pseudonocardiaceae</taxon>
        <taxon>Pseudonocardia</taxon>
    </lineage>
</organism>